<comment type="pathway">
    <text evidence="1 9">Isoprenoid biosynthesis; isopentenyl diphosphate biosynthesis via DXP pathway; isopentenyl diphosphate from 1-deoxy-D-xylulose 5-phosphate: step 1/6.</text>
</comment>
<feature type="binding site" evidence="9">
    <location>
        <position position="218"/>
    </location>
    <ligand>
        <name>1-deoxy-D-xylulose 5-phosphate</name>
        <dbReference type="ChEBI" id="CHEBI:57792"/>
    </ligand>
</feature>
<dbReference type="SUPFAM" id="SSF51735">
    <property type="entry name" value="NAD(P)-binding Rossmann-fold domains"/>
    <property type="match status" value="1"/>
</dbReference>
<dbReference type="NCBIfam" id="NF009114">
    <property type="entry name" value="PRK12464.1"/>
    <property type="match status" value="1"/>
</dbReference>
<feature type="binding site" evidence="9">
    <location>
        <position position="214"/>
    </location>
    <ligand>
        <name>1-deoxy-D-xylulose 5-phosphate</name>
        <dbReference type="ChEBI" id="CHEBI:57792"/>
    </ligand>
</feature>
<dbReference type="InterPro" id="IPR013644">
    <property type="entry name" value="DXP_reductoisomerase_C"/>
</dbReference>
<feature type="binding site" evidence="9">
    <location>
        <position position="13"/>
    </location>
    <ligand>
        <name>NADPH</name>
        <dbReference type="ChEBI" id="CHEBI:57783"/>
    </ligand>
</feature>
<feature type="binding site" evidence="9">
    <location>
        <position position="202"/>
    </location>
    <ligand>
        <name>NADPH</name>
        <dbReference type="ChEBI" id="CHEBI:57783"/>
    </ligand>
</feature>
<feature type="binding site" evidence="9">
    <location>
        <position position="37"/>
    </location>
    <ligand>
        <name>NADPH</name>
        <dbReference type="ChEBI" id="CHEBI:57783"/>
    </ligand>
</feature>
<comment type="cofactor">
    <cofactor evidence="9">
        <name>Mg(2+)</name>
        <dbReference type="ChEBI" id="CHEBI:18420"/>
    </cofactor>
    <cofactor evidence="9">
        <name>Mn(2+)</name>
        <dbReference type="ChEBI" id="CHEBI:29035"/>
    </cofactor>
</comment>
<keyword evidence="5 9" id="KW-0560">Oxidoreductase</keyword>
<comment type="function">
    <text evidence="9">Catalyzes the NADPH-dependent rearrangement and reduction of 1-deoxy-D-xylulose-5-phosphate (DXP) to 2-C-methyl-D-erythritol 4-phosphate (MEP).</text>
</comment>
<dbReference type="Gene3D" id="1.10.1740.10">
    <property type="match status" value="1"/>
</dbReference>
<evidence type="ECO:0000256" key="9">
    <source>
        <dbReference type="HAMAP-Rule" id="MF_00183"/>
    </source>
</evidence>
<evidence type="ECO:0000259" key="10">
    <source>
        <dbReference type="Pfam" id="PF02670"/>
    </source>
</evidence>
<dbReference type="Pfam" id="PF13288">
    <property type="entry name" value="DXPR_C"/>
    <property type="match status" value="1"/>
</dbReference>
<feature type="binding site" evidence="9">
    <location>
        <position position="149"/>
    </location>
    <ligand>
        <name>1-deoxy-D-xylulose 5-phosphate</name>
        <dbReference type="ChEBI" id="CHEBI:57792"/>
    </ligand>
</feature>
<gene>
    <name evidence="9" type="primary">dxr</name>
    <name evidence="13" type="ORF">LSG31_15985</name>
</gene>
<feature type="domain" description="DXP reductoisomerase C-terminal" evidence="12">
    <location>
        <begin position="258"/>
        <end position="374"/>
    </location>
</feature>
<feature type="binding site" evidence="9">
    <location>
        <position position="149"/>
    </location>
    <ligand>
        <name>Mn(2+)</name>
        <dbReference type="ChEBI" id="CHEBI:29035"/>
    </ligand>
</feature>
<organism evidence="13 14">
    <name type="scientific">Fodinisporobacter ferrooxydans</name>
    <dbReference type="NCBI Taxonomy" id="2901836"/>
    <lineage>
        <taxon>Bacteria</taxon>
        <taxon>Bacillati</taxon>
        <taxon>Bacillota</taxon>
        <taxon>Bacilli</taxon>
        <taxon>Bacillales</taxon>
        <taxon>Alicyclobacillaceae</taxon>
        <taxon>Fodinisporobacter</taxon>
    </lineage>
</organism>
<keyword evidence="6 9" id="KW-0464">Manganese</keyword>
<dbReference type="SUPFAM" id="SSF69055">
    <property type="entry name" value="1-deoxy-D-xylulose-5-phosphate reductoisomerase, C-terminal domain"/>
    <property type="match status" value="1"/>
</dbReference>
<dbReference type="InterPro" id="IPR026877">
    <property type="entry name" value="DXPR_C"/>
</dbReference>
<keyword evidence="7 9" id="KW-0414">Isoprene biosynthesis</keyword>
<dbReference type="Gene3D" id="3.40.50.720">
    <property type="entry name" value="NAD(P)-binding Rossmann-like Domain"/>
    <property type="match status" value="1"/>
</dbReference>
<feature type="binding site" evidence="9">
    <location>
        <position position="147"/>
    </location>
    <ligand>
        <name>Mn(2+)</name>
        <dbReference type="ChEBI" id="CHEBI:29035"/>
    </ligand>
</feature>
<feature type="binding site" evidence="9">
    <location>
        <position position="196"/>
    </location>
    <ligand>
        <name>1-deoxy-D-xylulose 5-phosphate</name>
        <dbReference type="ChEBI" id="CHEBI:57792"/>
    </ligand>
</feature>
<name>A0ABY4CHA0_9BACL</name>
<dbReference type="HAMAP" id="MF_00183">
    <property type="entry name" value="DXP_reductoisom"/>
    <property type="match status" value="1"/>
</dbReference>
<dbReference type="EC" id="1.1.1.267" evidence="9"/>
<evidence type="ECO:0000256" key="7">
    <source>
        <dbReference type="ARBA" id="ARBA00023229"/>
    </source>
</evidence>
<dbReference type="Proteomes" id="UP000830167">
    <property type="component" value="Chromosome"/>
</dbReference>
<accession>A0ABY4CHA0</accession>
<keyword evidence="4 9" id="KW-0521">NADP</keyword>
<dbReference type="PANTHER" id="PTHR30525:SF0">
    <property type="entry name" value="1-DEOXY-D-XYLULOSE 5-PHOSPHATE REDUCTOISOMERASE, CHLOROPLASTIC"/>
    <property type="match status" value="1"/>
</dbReference>
<feature type="binding site" evidence="9">
    <location>
        <position position="123"/>
    </location>
    <ligand>
        <name>NADPH</name>
        <dbReference type="ChEBI" id="CHEBI:57783"/>
    </ligand>
</feature>
<feature type="binding site" evidence="9">
    <location>
        <position position="122"/>
    </location>
    <ligand>
        <name>1-deoxy-D-xylulose 5-phosphate</name>
        <dbReference type="ChEBI" id="CHEBI:57792"/>
    </ligand>
</feature>
<feature type="binding site" evidence="9">
    <location>
        <position position="209"/>
    </location>
    <ligand>
        <name>1-deoxy-D-xylulose 5-phosphate</name>
        <dbReference type="ChEBI" id="CHEBI:57792"/>
    </ligand>
</feature>
<evidence type="ECO:0000313" key="13">
    <source>
        <dbReference type="EMBL" id="UOF89389.1"/>
    </source>
</evidence>
<dbReference type="EMBL" id="CP089291">
    <property type="protein sequence ID" value="UOF89389.1"/>
    <property type="molecule type" value="Genomic_DNA"/>
</dbReference>
<dbReference type="InterPro" id="IPR036291">
    <property type="entry name" value="NAD(P)-bd_dom_sf"/>
</dbReference>
<evidence type="ECO:0000256" key="5">
    <source>
        <dbReference type="ARBA" id="ARBA00023002"/>
    </source>
</evidence>
<feature type="binding site" evidence="9">
    <location>
        <position position="11"/>
    </location>
    <ligand>
        <name>NADPH</name>
        <dbReference type="ChEBI" id="CHEBI:57783"/>
    </ligand>
</feature>
<keyword evidence="9" id="KW-0460">Magnesium</keyword>
<evidence type="ECO:0000259" key="12">
    <source>
        <dbReference type="Pfam" id="PF13288"/>
    </source>
</evidence>
<feature type="domain" description="1-deoxy-D-xylulose 5-phosphate reductoisomerase C-terminal" evidence="11">
    <location>
        <begin position="143"/>
        <end position="226"/>
    </location>
</feature>
<dbReference type="Pfam" id="PF02670">
    <property type="entry name" value="DXP_reductoisom"/>
    <property type="match status" value="1"/>
</dbReference>
<feature type="binding site" evidence="9">
    <location>
        <position position="148"/>
    </location>
    <ligand>
        <name>1-deoxy-D-xylulose 5-phosphate</name>
        <dbReference type="ChEBI" id="CHEBI:57792"/>
    </ligand>
</feature>
<evidence type="ECO:0000259" key="11">
    <source>
        <dbReference type="Pfam" id="PF08436"/>
    </source>
</evidence>
<feature type="binding site" evidence="9">
    <location>
        <position position="215"/>
    </location>
    <ligand>
        <name>1-deoxy-D-xylulose 5-phosphate</name>
        <dbReference type="ChEBI" id="CHEBI:57792"/>
    </ligand>
</feature>
<dbReference type="PANTHER" id="PTHR30525">
    <property type="entry name" value="1-DEOXY-D-XYLULOSE 5-PHOSPHATE REDUCTOISOMERASE"/>
    <property type="match status" value="1"/>
</dbReference>
<evidence type="ECO:0000256" key="3">
    <source>
        <dbReference type="ARBA" id="ARBA00022723"/>
    </source>
</evidence>
<dbReference type="PIRSF" id="PIRSF006205">
    <property type="entry name" value="Dxp_reductismrs"/>
    <property type="match status" value="1"/>
</dbReference>
<dbReference type="InterPro" id="IPR003821">
    <property type="entry name" value="DXP_reductoisomerase"/>
</dbReference>
<evidence type="ECO:0000256" key="4">
    <source>
        <dbReference type="ARBA" id="ARBA00022857"/>
    </source>
</evidence>
<dbReference type="Pfam" id="PF08436">
    <property type="entry name" value="DXP_redisom_C"/>
    <property type="match status" value="1"/>
</dbReference>
<feature type="binding site" evidence="9">
    <location>
        <position position="218"/>
    </location>
    <ligand>
        <name>Mn(2+)</name>
        <dbReference type="ChEBI" id="CHEBI:29035"/>
    </ligand>
</feature>
<proteinExistence type="inferred from homology"/>
<evidence type="ECO:0000313" key="14">
    <source>
        <dbReference type="Proteomes" id="UP000830167"/>
    </source>
</evidence>
<evidence type="ECO:0000256" key="8">
    <source>
        <dbReference type="ARBA" id="ARBA00048543"/>
    </source>
</evidence>
<comment type="catalytic activity">
    <reaction evidence="8">
        <text>2-C-methyl-D-erythritol 4-phosphate + NADP(+) = 1-deoxy-D-xylulose 5-phosphate + NADPH + H(+)</text>
        <dbReference type="Rhea" id="RHEA:13717"/>
        <dbReference type="ChEBI" id="CHEBI:15378"/>
        <dbReference type="ChEBI" id="CHEBI:57783"/>
        <dbReference type="ChEBI" id="CHEBI:57792"/>
        <dbReference type="ChEBI" id="CHEBI:58262"/>
        <dbReference type="ChEBI" id="CHEBI:58349"/>
        <dbReference type="EC" id="1.1.1.267"/>
    </reaction>
    <physiologicalReaction direction="right-to-left" evidence="8">
        <dbReference type="Rhea" id="RHEA:13719"/>
    </physiologicalReaction>
</comment>
<evidence type="ECO:0000256" key="6">
    <source>
        <dbReference type="ARBA" id="ARBA00023211"/>
    </source>
</evidence>
<comment type="caution">
    <text evidence="9">Lacks conserved residue(s) required for the propagation of feature annotation.</text>
</comment>
<evidence type="ECO:0000256" key="1">
    <source>
        <dbReference type="ARBA" id="ARBA00005094"/>
    </source>
</evidence>
<feature type="binding site" evidence="9">
    <location>
        <position position="173"/>
    </location>
    <ligand>
        <name>1-deoxy-D-xylulose 5-phosphate</name>
        <dbReference type="ChEBI" id="CHEBI:57792"/>
    </ligand>
</feature>
<feature type="domain" description="1-deoxy-D-xylulose 5-phosphate reductoisomerase N-terminal" evidence="10">
    <location>
        <begin position="5"/>
        <end position="129"/>
    </location>
</feature>
<feature type="binding site" evidence="9">
    <location>
        <position position="14"/>
    </location>
    <ligand>
        <name>NADPH</name>
        <dbReference type="ChEBI" id="CHEBI:57783"/>
    </ligand>
</feature>
<dbReference type="NCBIfam" id="TIGR00243">
    <property type="entry name" value="Dxr"/>
    <property type="match status" value="1"/>
</dbReference>
<comment type="similarity">
    <text evidence="2 9">Belongs to the DXR family.</text>
</comment>
<sequence length="387" mass="42839">MNRSITILGSTGSIGTQTLDVIRHLEYRVSGLAAGTNVERLAQQIKEFHPQIVCVADEVHAQALRKLIGTENVEIVYGEEGLCDVAAESSADTVVTAVVGAMGIKPTLRAIQAKKNIALANKETLVSAGEIVMAEASKHNVKILPVDSEHSAIFQCLQERSLSQVKRLLLTASGGSFRTLTREQLHDVTIESALQHPNWVMGPKITIDSATLMNKGLEVMEAKWLFSMPVDAIDVVIHPQSVVHSMVEFVDHSILAQLGTADMRIPIQFALAYPERMQADWPRLAFHTYMQLDFYPPDLKRFPALSLAYDALRIGGSLPAVLNAANERVVEHVLQGRVPFSKIELHVEDVMQQHHTLSHPSLDEILESDRWARKKIDEAIHKHTPSM</sequence>
<protein>
    <recommendedName>
        <fullName evidence="9">1-deoxy-D-xylulose 5-phosphate reductoisomerase</fullName>
        <shortName evidence="9">DXP reductoisomerase</shortName>
        <ecNumber evidence="9">1.1.1.267</ecNumber>
    </recommendedName>
    <alternativeName>
        <fullName evidence="9">1-deoxyxylulose-5-phosphate reductoisomerase</fullName>
    </alternativeName>
    <alternativeName>
        <fullName evidence="9">2-C-methyl-D-erythritol 4-phosphate synthase</fullName>
    </alternativeName>
</protein>
<feature type="binding site" evidence="9">
    <location>
        <position position="121"/>
    </location>
    <ligand>
        <name>NADPH</name>
        <dbReference type="ChEBI" id="CHEBI:57783"/>
    </ligand>
</feature>
<feature type="binding site" evidence="9">
    <location>
        <position position="35"/>
    </location>
    <ligand>
        <name>NADPH</name>
        <dbReference type="ChEBI" id="CHEBI:57783"/>
    </ligand>
</feature>
<reference evidence="13" key="1">
    <citation type="submission" date="2021-12" db="EMBL/GenBank/DDBJ databases">
        <title>Alicyclobacillaceae gen. nov., sp. nov., isolated from chalcocite enrichment system.</title>
        <authorList>
            <person name="Jiang Z."/>
        </authorList>
    </citation>
    <scope>NUCLEOTIDE SEQUENCE</scope>
    <source>
        <strain evidence="13">MYW30-H2</strain>
    </source>
</reference>
<dbReference type="InterPro" id="IPR013512">
    <property type="entry name" value="DXP_reductoisomerase_N"/>
</dbReference>
<dbReference type="GO" id="GO:0030604">
    <property type="term" value="F:1-deoxy-D-xylulose-5-phosphate reductoisomerase activity"/>
    <property type="evidence" value="ECO:0007669"/>
    <property type="project" value="UniProtKB-EC"/>
</dbReference>
<keyword evidence="3 9" id="KW-0479">Metal-binding</keyword>
<dbReference type="InterPro" id="IPR036169">
    <property type="entry name" value="DXPR_C_sf"/>
</dbReference>
<keyword evidence="14" id="KW-1185">Reference proteome</keyword>
<feature type="binding site" evidence="9">
    <location>
        <position position="12"/>
    </location>
    <ligand>
        <name>NADPH</name>
        <dbReference type="ChEBI" id="CHEBI:57783"/>
    </ligand>
</feature>
<evidence type="ECO:0000256" key="2">
    <source>
        <dbReference type="ARBA" id="ARBA00006825"/>
    </source>
</evidence>
<dbReference type="RefSeq" id="WP_347436076.1">
    <property type="nucleotide sequence ID" value="NZ_CP089291.1"/>
</dbReference>
<dbReference type="SUPFAM" id="SSF55347">
    <property type="entry name" value="Glyceraldehyde-3-phosphate dehydrogenase-like, C-terminal domain"/>
    <property type="match status" value="1"/>
</dbReference>